<feature type="compositionally biased region" description="Polar residues" evidence="4">
    <location>
        <begin position="92"/>
        <end position="102"/>
    </location>
</feature>
<feature type="region of interest" description="Disordered" evidence="4">
    <location>
        <begin position="36"/>
        <end position="103"/>
    </location>
</feature>
<evidence type="ECO:0000256" key="5">
    <source>
        <dbReference type="SAM" id="SignalP"/>
    </source>
</evidence>
<name>A0ABU3W1U1_9GAMM</name>
<accession>A0ABU3W1U1</accession>
<dbReference type="EMBL" id="JAWIIJ010000015">
    <property type="protein sequence ID" value="MDV2080512.1"/>
    <property type="molecule type" value="Genomic_DNA"/>
</dbReference>
<dbReference type="InterPro" id="IPR050498">
    <property type="entry name" value="Ycf3"/>
</dbReference>
<dbReference type="Pfam" id="PF13181">
    <property type="entry name" value="TPR_8"/>
    <property type="match status" value="2"/>
</dbReference>
<evidence type="ECO:0000259" key="6">
    <source>
        <dbReference type="Pfam" id="PF13511"/>
    </source>
</evidence>
<organism evidence="7 8">
    <name type="scientific">Marinobacter xestospongiae</name>
    <dbReference type="NCBI Taxonomy" id="994319"/>
    <lineage>
        <taxon>Bacteria</taxon>
        <taxon>Pseudomonadati</taxon>
        <taxon>Pseudomonadota</taxon>
        <taxon>Gammaproteobacteria</taxon>
        <taxon>Pseudomonadales</taxon>
        <taxon>Marinobacteraceae</taxon>
        <taxon>Marinobacter</taxon>
    </lineage>
</organism>
<sequence>MTTRVSPGLVLALLIAPLTATAELYQWVDANGQRHFSDKPPAHMSARPRAQEEAPGEGEGEAQEAPANATRTDPVQTLPTLSVEREPRSRPEQYSSQFSNGYQPPRASEALALRQLLQDGRYDLLGERLQRTEAAVKQDIRQELALKASYEAFELEEDRWAAGLDRWIERWPNEATAYLARATYRTHQAWQARGGAYRNETPEGNFRRMTEWFDRASEDLDRARELGLVSLWAACLRISAAQANGSQSRAALALRRAIKHFPANAIARQSYLQALDPKWGGSAPAMMAFAHDTQAYADQNPNLKQLPGYAIYEAGRMAYIANDYPLARQRLDIAIDRGADHRAYYLRAKTLRRLEQPEAALADINRAIADYPDDADYLHQRARIHAKLNLLDESLNDIERAYALDPTSENIISLRRYLFSRLQHPDRELMAYTPVTGRVDQQDADALFNFAKAEIAEHRLDSAKDALDRAIELEPERFELYRVTDLVLFKQGRLELILEYWQRYLRLRPNDGRAYLERSGTYYHLHRYERSSADAKRAMELGTPGAERAYRQTQALL</sequence>
<evidence type="ECO:0000256" key="1">
    <source>
        <dbReference type="ARBA" id="ARBA00022737"/>
    </source>
</evidence>
<dbReference type="Proteomes" id="UP001269819">
    <property type="component" value="Unassembled WGS sequence"/>
</dbReference>
<keyword evidence="8" id="KW-1185">Reference proteome</keyword>
<dbReference type="PANTHER" id="PTHR44858:SF1">
    <property type="entry name" value="UDP-N-ACETYLGLUCOSAMINE--PEPTIDE N-ACETYLGLUCOSAMINYLTRANSFERASE SPINDLY-RELATED"/>
    <property type="match status" value="1"/>
</dbReference>
<dbReference type="SMART" id="SM00028">
    <property type="entry name" value="TPR"/>
    <property type="match status" value="4"/>
</dbReference>
<proteinExistence type="predicted"/>
<evidence type="ECO:0000313" key="7">
    <source>
        <dbReference type="EMBL" id="MDV2080512.1"/>
    </source>
</evidence>
<dbReference type="InterPro" id="IPR025392">
    <property type="entry name" value="DUF4124"/>
</dbReference>
<dbReference type="PANTHER" id="PTHR44858">
    <property type="entry name" value="TETRATRICOPEPTIDE REPEAT PROTEIN 6"/>
    <property type="match status" value="1"/>
</dbReference>
<feature type="compositionally biased region" description="Polar residues" evidence="4">
    <location>
        <begin position="69"/>
        <end position="80"/>
    </location>
</feature>
<evidence type="ECO:0000313" key="8">
    <source>
        <dbReference type="Proteomes" id="UP001269819"/>
    </source>
</evidence>
<gene>
    <name evidence="7" type="ORF">RYS15_17650</name>
</gene>
<dbReference type="InterPro" id="IPR011990">
    <property type="entry name" value="TPR-like_helical_dom_sf"/>
</dbReference>
<keyword evidence="1" id="KW-0677">Repeat</keyword>
<feature type="domain" description="DUF4124" evidence="6">
    <location>
        <begin position="11"/>
        <end position="69"/>
    </location>
</feature>
<reference evidence="7 8" key="1">
    <citation type="submission" date="2023-10" db="EMBL/GenBank/DDBJ databases">
        <title>Characteristics and mechanism of a salt-tolerant marine origin heterotrophic nitrifying- aerobic denitrifying bacteria Marinobacter xestospongiae HN1.</title>
        <authorList>
            <person name="Qi R."/>
        </authorList>
    </citation>
    <scope>NUCLEOTIDE SEQUENCE [LARGE SCALE GENOMIC DNA]</scope>
    <source>
        <strain evidence="7 8">HN1</strain>
    </source>
</reference>
<dbReference type="RefSeq" id="WP_316974916.1">
    <property type="nucleotide sequence ID" value="NZ_JAWIIJ010000015.1"/>
</dbReference>
<dbReference type="SUPFAM" id="SSF48452">
    <property type="entry name" value="TPR-like"/>
    <property type="match status" value="1"/>
</dbReference>
<keyword evidence="2 3" id="KW-0802">TPR repeat</keyword>
<evidence type="ECO:0000256" key="2">
    <source>
        <dbReference type="ARBA" id="ARBA00022803"/>
    </source>
</evidence>
<evidence type="ECO:0000256" key="3">
    <source>
        <dbReference type="PROSITE-ProRule" id="PRU00339"/>
    </source>
</evidence>
<dbReference type="Gene3D" id="1.25.40.10">
    <property type="entry name" value="Tetratricopeptide repeat domain"/>
    <property type="match status" value="2"/>
</dbReference>
<feature type="chain" id="PRO_5046315270" evidence="5">
    <location>
        <begin position="23"/>
        <end position="557"/>
    </location>
</feature>
<dbReference type="InterPro" id="IPR019734">
    <property type="entry name" value="TPR_rpt"/>
</dbReference>
<evidence type="ECO:0000256" key="4">
    <source>
        <dbReference type="SAM" id="MobiDB-lite"/>
    </source>
</evidence>
<keyword evidence="5" id="KW-0732">Signal</keyword>
<feature type="repeat" description="TPR" evidence="3">
    <location>
        <begin position="444"/>
        <end position="477"/>
    </location>
</feature>
<protein>
    <submittedName>
        <fullName evidence="7">DUF4124 domain-containing protein</fullName>
    </submittedName>
</protein>
<feature type="signal peptide" evidence="5">
    <location>
        <begin position="1"/>
        <end position="22"/>
    </location>
</feature>
<comment type="caution">
    <text evidence="7">The sequence shown here is derived from an EMBL/GenBank/DDBJ whole genome shotgun (WGS) entry which is preliminary data.</text>
</comment>
<dbReference type="Pfam" id="PF13511">
    <property type="entry name" value="DUF4124"/>
    <property type="match status" value="1"/>
</dbReference>
<dbReference type="PROSITE" id="PS50005">
    <property type="entry name" value="TPR"/>
    <property type="match status" value="1"/>
</dbReference>